<dbReference type="AlphaFoldDB" id="A0A1B0C6N5"/>
<dbReference type="EnsemblMetazoa" id="GPPI050585-RA">
    <property type="protein sequence ID" value="GPPI050585-PA"/>
    <property type="gene ID" value="GPPI050585"/>
</dbReference>
<evidence type="ECO:0000313" key="1">
    <source>
        <dbReference type="EnsemblMetazoa" id="GPPI050585-PA"/>
    </source>
</evidence>
<reference evidence="2" key="1">
    <citation type="submission" date="2015-01" db="EMBL/GenBank/DDBJ databases">
        <authorList>
            <person name="Aksoy S."/>
            <person name="Warren W."/>
            <person name="Wilson R.K."/>
        </authorList>
    </citation>
    <scope>NUCLEOTIDE SEQUENCE [LARGE SCALE GENOMIC DNA]</scope>
    <source>
        <strain evidence="2">IAEA</strain>
    </source>
</reference>
<evidence type="ECO:0000313" key="2">
    <source>
        <dbReference type="Proteomes" id="UP000092460"/>
    </source>
</evidence>
<organism evidence="1 2">
    <name type="scientific">Glossina palpalis gambiensis</name>
    <dbReference type="NCBI Taxonomy" id="67801"/>
    <lineage>
        <taxon>Eukaryota</taxon>
        <taxon>Metazoa</taxon>
        <taxon>Ecdysozoa</taxon>
        <taxon>Arthropoda</taxon>
        <taxon>Hexapoda</taxon>
        <taxon>Insecta</taxon>
        <taxon>Pterygota</taxon>
        <taxon>Neoptera</taxon>
        <taxon>Endopterygota</taxon>
        <taxon>Diptera</taxon>
        <taxon>Brachycera</taxon>
        <taxon>Muscomorpha</taxon>
        <taxon>Hippoboscoidea</taxon>
        <taxon>Glossinidae</taxon>
        <taxon>Glossina</taxon>
    </lineage>
</organism>
<keyword evidence="2" id="KW-1185">Reference proteome</keyword>
<dbReference type="Proteomes" id="UP000092460">
    <property type="component" value="Unassembled WGS sequence"/>
</dbReference>
<name>A0A1B0C6N5_9MUSC</name>
<reference evidence="1" key="2">
    <citation type="submission" date="2020-05" db="UniProtKB">
        <authorList>
            <consortium name="EnsemblMetazoa"/>
        </authorList>
    </citation>
    <scope>IDENTIFICATION</scope>
    <source>
        <strain evidence="1">IAEA</strain>
    </source>
</reference>
<sequence length="60" mass="7231">MKLLLKRPNNELLRGMRLVDFAGLKPRNSRHKLQLQSLVHYIKPMQILYYEYKCSIMNIL</sequence>
<proteinExistence type="predicted"/>
<protein>
    <submittedName>
        <fullName evidence="1">Uncharacterized protein</fullName>
    </submittedName>
</protein>
<dbReference type="EMBL" id="JXJN01026840">
    <property type="status" value="NOT_ANNOTATED_CDS"/>
    <property type="molecule type" value="Genomic_DNA"/>
</dbReference>
<dbReference type="VEuPathDB" id="VectorBase:GPPI050585"/>
<accession>A0A1B0C6N5</accession>